<evidence type="ECO:0000256" key="2">
    <source>
        <dbReference type="SAM" id="Phobius"/>
    </source>
</evidence>
<gene>
    <name evidence="3" type="ORF">C2E21_7019</name>
</gene>
<keyword evidence="2" id="KW-1133">Transmembrane helix</keyword>
<protein>
    <submittedName>
        <fullName evidence="3">Uncharacterized protein</fullName>
    </submittedName>
</protein>
<sequence>MVCSLLLEAPCCSGRAPMTPGSRAAAVAGRRPAWLPWRRAAAAAPRAAERAAEQQPLRDAFPPSAQSPAALLHQAAEQLAAAQRTVEQPQQQLAPAQPQQEQQEQQPERRPVDHYRQAGQRLRSLLAGVGDGEDELLNSMLEEEPAASKLVLCTLAAAAISGGAALVCWVCGLDPLGGASLSPDTARAAAIGGAAAVPLVALKLLIWSEQARQQWDVLDDIHRKQVEAFKPLMCNLSSAQMLLLLATEVVPGMLILLPATTGGITKALEMYSGMAQVTLPEFLPGVLALCITALIAGAGKVAETSVSIEEYEVVEEALENADRFYRLTAVGPNSSPAEAQRAAEAFRSVALLWLARNQVATRAAGILGAAEIFYLGVLWQCTGDLAAPMVAALGSAAVDFANIRRLSVPANSGNSA</sequence>
<reference evidence="3 4" key="1">
    <citation type="journal article" date="2018" name="Plant J.">
        <title>Genome sequences of Chlorella sorokiniana UTEX 1602 and Micractinium conductrix SAG 241.80: implications to maltose excretion by a green alga.</title>
        <authorList>
            <person name="Arriola M.B."/>
            <person name="Velmurugan N."/>
            <person name="Zhang Y."/>
            <person name="Plunkett M.H."/>
            <person name="Hondzo H."/>
            <person name="Barney B.M."/>
        </authorList>
    </citation>
    <scope>NUCLEOTIDE SEQUENCE [LARGE SCALE GENOMIC DNA]</scope>
    <source>
        <strain evidence="4">UTEX 1602</strain>
    </source>
</reference>
<proteinExistence type="predicted"/>
<evidence type="ECO:0000256" key="1">
    <source>
        <dbReference type="SAM" id="MobiDB-lite"/>
    </source>
</evidence>
<accession>A0A2P6TIP6</accession>
<feature type="region of interest" description="Disordered" evidence="1">
    <location>
        <begin position="45"/>
        <end position="113"/>
    </location>
</feature>
<evidence type="ECO:0000313" key="3">
    <source>
        <dbReference type="EMBL" id="PRW39124.1"/>
    </source>
</evidence>
<organism evidence="3 4">
    <name type="scientific">Chlorella sorokiniana</name>
    <name type="common">Freshwater green alga</name>
    <dbReference type="NCBI Taxonomy" id="3076"/>
    <lineage>
        <taxon>Eukaryota</taxon>
        <taxon>Viridiplantae</taxon>
        <taxon>Chlorophyta</taxon>
        <taxon>core chlorophytes</taxon>
        <taxon>Trebouxiophyceae</taxon>
        <taxon>Chlorellales</taxon>
        <taxon>Chlorellaceae</taxon>
        <taxon>Chlorella clade</taxon>
        <taxon>Chlorella</taxon>
    </lineage>
</organism>
<feature type="transmembrane region" description="Helical" evidence="2">
    <location>
        <begin position="150"/>
        <end position="176"/>
    </location>
</feature>
<feature type="transmembrane region" description="Helical" evidence="2">
    <location>
        <begin position="282"/>
        <end position="302"/>
    </location>
</feature>
<dbReference type="EMBL" id="LHPG02000014">
    <property type="protein sequence ID" value="PRW39124.1"/>
    <property type="molecule type" value="Genomic_DNA"/>
</dbReference>
<evidence type="ECO:0000313" key="4">
    <source>
        <dbReference type="Proteomes" id="UP000239899"/>
    </source>
</evidence>
<keyword evidence="4" id="KW-1185">Reference proteome</keyword>
<keyword evidence="2" id="KW-0812">Transmembrane</keyword>
<dbReference type="Proteomes" id="UP000239899">
    <property type="component" value="Unassembled WGS sequence"/>
</dbReference>
<keyword evidence="2" id="KW-0472">Membrane</keyword>
<feature type="compositionally biased region" description="Low complexity" evidence="1">
    <location>
        <begin position="69"/>
        <end position="105"/>
    </location>
</feature>
<feature type="transmembrane region" description="Helical" evidence="2">
    <location>
        <begin position="242"/>
        <end position="262"/>
    </location>
</feature>
<comment type="caution">
    <text evidence="3">The sequence shown here is derived from an EMBL/GenBank/DDBJ whole genome shotgun (WGS) entry which is preliminary data.</text>
</comment>
<dbReference type="AlphaFoldDB" id="A0A2P6TIP6"/>
<dbReference type="OrthoDB" id="539085at2759"/>
<feature type="transmembrane region" description="Helical" evidence="2">
    <location>
        <begin position="188"/>
        <end position="206"/>
    </location>
</feature>
<name>A0A2P6TIP6_CHLSO</name>